<proteinExistence type="predicted"/>
<name>A0A5N6ZK59_9EURO</name>
<evidence type="ECO:0000313" key="1">
    <source>
        <dbReference type="EMBL" id="KAE8358011.1"/>
    </source>
</evidence>
<dbReference type="EMBL" id="ML737937">
    <property type="protein sequence ID" value="KAE8358011.1"/>
    <property type="molecule type" value="Genomic_DNA"/>
</dbReference>
<dbReference type="AlphaFoldDB" id="A0A5N6ZK59"/>
<evidence type="ECO:0000313" key="2">
    <source>
        <dbReference type="Proteomes" id="UP000326268"/>
    </source>
</evidence>
<organism evidence="1 2">
    <name type="scientific">Aspergillus caelatus</name>
    <dbReference type="NCBI Taxonomy" id="61420"/>
    <lineage>
        <taxon>Eukaryota</taxon>
        <taxon>Fungi</taxon>
        <taxon>Dikarya</taxon>
        <taxon>Ascomycota</taxon>
        <taxon>Pezizomycotina</taxon>
        <taxon>Eurotiomycetes</taxon>
        <taxon>Eurotiomycetidae</taxon>
        <taxon>Eurotiales</taxon>
        <taxon>Aspergillaceae</taxon>
        <taxon>Aspergillus</taxon>
        <taxon>Aspergillus subgen. Circumdati</taxon>
    </lineage>
</organism>
<protein>
    <recommendedName>
        <fullName evidence="3">Alpha/Beta hydrolase protein</fullName>
    </recommendedName>
</protein>
<sequence>MLLGYDADFTTTVAGILPAIIVAPKPTVYEIEARWEANTAYFADVYPSPLTREQPTFTAPAPAILHMHGGGMFQFDVLVEYWVALEKPYPAPSEGCYAGLKCGIATTGENLVAASALQARSRPLSVPAEAEFSIYPMLDDQIITGWTELLGRDVVGSDKVEAYAAPTRAHCPEALGKVARVNISLQLHVNSGLPYAFEISESWAEVSLRSFANRFKAIARL</sequence>
<evidence type="ECO:0008006" key="3">
    <source>
        <dbReference type="Google" id="ProtNLM"/>
    </source>
</evidence>
<dbReference type="Proteomes" id="UP000326268">
    <property type="component" value="Unassembled WGS sequence"/>
</dbReference>
<dbReference type="RefSeq" id="XP_031921092.1">
    <property type="nucleotide sequence ID" value="XM_032071279.1"/>
</dbReference>
<accession>A0A5N6ZK59</accession>
<keyword evidence="2" id="KW-1185">Reference proteome</keyword>
<gene>
    <name evidence="1" type="ORF">BDV27DRAFT_150825</name>
</gene>
<dbReference type="OrthoDB" id="408631at2759"/>
<dbReference type="GeneID" id="43655725"/>
<reference evidence="1 2" key="1">
    <citation type="submission" date="2019-04" db="EMBL/GenBank/DDBJ databases">
        <title>Friends and foes A comparative genomics studyof 23 Aspergillus species from section Flavi.</title>
        <authorList>
            <consortium name="DOE Joint Genome Institute"/>
            <person name="Kjaerbolling I."/>
            <person name="Vesth T."/>
            <person name="Frisvad J.C."/>
            <person name="Nybo J.L."/>
            <person name="Theobald S."/>
            <person name="Kildgaard S."/>
            <person name="Isbrandt T."/>
            <person name="Kuo A."/>
            <person name="Sato A."/>
            <person name="Lyhne E.K."/>
            <person name="Kogle M.E."/>
            <person name="Wiebenga A."/>
            <person name="Kun R.S."/>
            <person name="Lubbers R.J."/>
            <person name="Makela M.R."/>
            <person name="Barry K."/>
            <person name="Chovatia M."/>
            <person name="Clum A."/>
            <person name="Daum C."/>
            <person name="Haridas S."/>
            <person name="He G."/>
            <person name="LaButti K."/>
            <person name="Lipzen A."/>
            <person name="Mondo S."/>
            <person name="Riley R."/>
            <person name="Salamov A."/>
            <person name="Simmons B.A."/>
            <person name="Magnuson J.K."/>
            <person name="Henrissat B."/>
            <person name="Mortensen U.H."/>
            <person name="Larsen T.O."/>
            <person name="Devries R.P."/>
            <person name="Grigoriev I.V."/>
            <person name="Machida M."/>
            <person name="Baker S.E."/>
            <person name="Andersen M.R."/>
        </authorList>
    </citation>
    <scope>NUCLEOTIDE SEQUENCE [LARGE SCALE GENOMIC DNA]</scope>
    <source>
        <strain evidence="1 2">CBS 763.97</strain>
    </source>
</reference>